<comment type="similarity">
    <text evidence="3">Belongs to the tyrosinase family. Hemocyanin subfamily.</text>
</comment>
<comment type="function">
    <text evidence="1">Hemocyanins are copper-containing oxygen carriers occurring freely dissolved in the hemolymph of many mollusks and arthropods.</text>
</comment>
<dbReference type="FunFam" id="1.20.1370.10:FF:000002">
    <property type="entry name" value="Hemocyanin subunit B"/>
    <property type="match status" value="1"/>
</dbReference>
<reference evidence="13 14" key="1">
    <citation type="journal article" date="2022" name="Nat. Ecol. Evol.">
        <title>A masculinizing supergene underlies an exaggerated male reproductive morph in a spider.</title>
        <authorList>
            <person name="Hendrickx F."/>
            <person name="De Corte Z."/>
            <person name="Sonet G."/>
            <person name="Van Belleghem S.M."/>
            <person name="Kostlbacher S."/>
            <person name="Vangestel C."/>
        </authorList>
    </citation>
    <scope>NUCLEOTIDE SEQUENCE [LARGE SCALE GENOMIC DNA]</scope>
    <source>
        <strain evidence="13">W744_W776</strain>
    </source>
</reference>
<evidence type="ECO:0000256" key="3">
    <source>
        <dbReference type="ARBA" id="ARBA00009470"/>
    </source>
</evidence>
<dbReference type="InterPro" id="IPR037020">
    <property type="entry name" value="Hemocyanin_C_sf"/>
</dbReference>
<evidence type="ECO:0000256" key="11">
    <source>
        <dbReference type="ARBA" id="ARBA00023180"/>
    </source>
</evidence>
<dbReference type="PROSITE" id="PS00498">
    <property type="entry name" value="TYROSINASE_2"/>
    <property type="match status" value="1"/>
</dbReference>
<dbReference type="Proteomes" id="UP000827092">
    <property type="component" value="Unassembled WGS sequence"/>
</dbReference>
<dbReference type="Gene3D" id="2.60.40.1520">
    <property type="entry name" value="Hemocyanin, C-terminal domain"/>
    <property type="match status" value="1"/>
</dbReference>
<comment type="subunit">
    <text evidence="4">Tarantula hemocyanin is a 24-chain polymer with seven different chains identified.</text>
</comment>
<dbReference type="Pfam" id="PF03722">
    <property type="entry name" value="Hemocyanin_N"/>
    <property type="match status" value="1"/>
</dbReference>
<evidence type="ECO:0000256" key="7">
    <source>
        <dbReference type="ARBA" id="ARBA00022621"/>
    </source>
</evidence>
<sequence length="619" mass="70714">MDKQHRILPLFEHLTSLTRSVLPPEERDPRLRKLGRLARGTLFSCFHPDHIHEAQELYETLQGAKDFEDFLRLAEQARNIVNEGMFVYSTSVAILHRDDCQDIVVPPIQEIFPDRFVPAETINQALKADLQRADPSPVIVDHIETGNILDPEYKLAYFREDIGANAHHWHWHIVYPATWRPEVMHKTKDRKGELFYYMHQQMCARYDCDRLSTGLQRMIPFHNFHEELEGYSPHLTSLVSGHNYANRPAGLTLQDLNDLVDVQDMARWRERLLQAIHLGTLVDDHGNEVVLTPEDGIDMLGDMLESSYESKNREYYGDLHNSGHVMMARIHDPDGRYKENPGVMSDTSTSLRDPIFYRYHRFIDNIFQEYKATLPVYDHKDLDFPGVSVVNVTVNAKLPNIVNTFFKEDQLELSHGLSLKGSVKVKYEHLDHEPFTYNISCENTSGHPVGATVRIFLGPVHDELGNKLSLNEQRRFFIELDKFHAELAVGKNTITRKSSESSVTVPSSPGFSELQAGEGAHKDCSCGWPEHLLLPRGTHKGMEFQLLVMLTDSSKDTASVVDAHGGCTDAVSYCGAKNQKYPDKKAMGFPFDRVIKARTIAEFSSPNMKFQDVKIQFKE</sequence>
<keyword evidence="5" id="KW-0813">Transport</keyword>
<evidence type="ECO:0000313" key="13">
    <source>
        <dbReference type="EMBL" id="KAG8176505.1"/>
    </source>
</evidence>
<dbReference type="PRINTS" id="PR00187">
    <property type="entry name" value="HAEMOCYANIN"/>
</dbReference>
<dbReference type="InterPro" id="IPR014756">
    <property type="entry name" value="Ig_E-set"/>
</dbReference>
<evidence type="ECO:0000256" key="8">
    <source>
        <dbReference type="ARBA" id="ARBA00022723"/>
    </source>
</evidence>
<evidence type="ECO:0000256" key="10">
    <source>
        <dbReference type="ARBA" id="ARBA00023157"/>
    </source>
</evidence>
<dbReference type="PANTHER" id="PTHR11511">
    <property type="entry name" value="LARVAL STORAGE PROTEIN/PHENOLOXIDASE"/>
    <property type="match status" value="1"/>
</dbReference>
<name>A0AAV6TWV6_9ARAC</name>
<dbReference type="Gene3D" id="1.20.1370.10">
    <property type="entry name" value="Hemocyanin, N-terminal domain"/>
    <property type="match status" value="1"/>
</dbReference>
<dbReference type="GO" id="GO:0016491">
    <property type="term" value="F:oxidoreductase activity"/>
    <property type="evidence" value="ECO:0007669"/>
    <property type="project" value="InterPro"/>
</dbReference>
<gene>
    <name evidence="13" type="ORF">JTE90_006341</name>
</gene>
<keyword evidence="10" id="KW-1015">Disulfide bond</keyword>
<keyword evidence="6" id="KW-0964">Secreted</keyword>
<dbReference type="GO" id="GO:0046872">
    <property type="term" value="F:metal ion binding"/>
    <property type="evidence" value="ECO:0007669"/>
    <property type="project" value="UniProtKB-KW"/>
</dbReference>
<evidence type="ECO:0000256" key="1">
    <source>
        <dbReference type="ARBA" id="ARBA00002958"/>
    </source>
</evidence>
<keyword evidence="7" id="KW-0561">Oxygen transport</keyword>
<dbReference type="SUPFAM" id="SSF81296">
    <property type="entry name" value="E set domains"/>
    <property type="match status" value="1"/>
</dbReference>
<dbReference type="InterPro" id="IPR008922">
    <property type="entry name" value="Di-copper_centre_dom_sf"/>
</dbReference>
<protein>
    <recommendedName>
        <fullName evidence="12">Tyrosinase copper-binding domain-containing protein</fullName>
    </recommendedName>
</protein>
<dbReference type="InterPro" id="IPR005204">
    <property type="entry name" value="Hemocyanin_N"/>
</dbReference>
<keyword evidence="14" id="KW-1185">Reference proteome</keyword>
<dbReference type="InterPro" id="IPR036697">
    <property type="entry name" value="Hemocyanin_N_sf"/>
</dbReference>
<keyword evidence="11" id="KW-0325">Glycoprotein</keyword>
<keyword evidence="9" id="KW-0186">Copper</keyword>
<dbReference type="FunFam" id="1.10.1280.10:FF:000004">
    <property type="entry name" value="Hemocyanin subunit 2"/>
    <property type="match status" value="1"/>
</dbReference>
<evidence type="ECO:0000256" key="9">
    <source>
        <dbReference type="ARBA" id="ARBA00023008"/>
    </source>
</evidence>
<dbReference type="PROSITE" id="PS00210">
    <property type="entry name" value="HEMOCYANIN_2"/>
    <property type="match status" value="1"/>
</dbReference>
<dbReference type="InterPro" id="IPR013788">
    <property type="entry name" value="Hemocyanin/hexamerin"/>
</dbReference>
<dbReference type="EMBL" id="JAFNEN010000873">
    <property type="protein sequence ID" value="KAG8176505.1"/>
    <property type="molecule type" value="Genomic_DNA"/>
</dbReference>
<evidence type="ECO:0000256" key="2">
    <source>
        <dbReference type="ARBA" id="ARBA00004239"/>
    </source>
</evidence>
<keyword evidence="8" id="KW-0479">Metal-binding</keyword>
<dbReference type="GO" id="GO:0005344">
    <property type="term" value="F:oxygen carrier activity"/>
    <property type="evidence" value="ECO:0007669"/>
    <property type="project" value="UniProtKB-KW"/>
</dbReference>
<accession>A0AAV6TWV6</accession>
<dbReference type="InterPro" id="IPR000896">
    <property type="entry name" value="Hemocyanin/hexamerin_mid_dom"/>
</dbReference>
<proteinExistence type="inferred from homology"/>
<dbReference type="Gene3D" id="1.10.1280.10">
    <property type="entry name" value="Di-copper center containing domain from catechol oxidase"/>
    <property type="match status" value="1"/>
</dbReference>
<dbReference type="FunFam" id="2.60.40.1520:FF:000001">
    <property type="entry name" value="Hemocyanin subunit 2"/>
    <property type="match status" value="1"/>
</dbReference>
<dbReference type="Pfam" id="PF03723">
    <property type="entry name" value="Hemocyanin_C"/>
    <property type="match status" value="1"/>
</dbReference>
<comment type="caution">
    <text evidence="13">The sequence shown here is derived from an EMBL/GenBank/DDBJ whole genome shotgun (WGS) entry which is preliminary data.</text>
</comment>
<evidence type="ECO:0000256" key="4">
    <source>
        <dbReference type="ARBA" id="ARBA00011753"/>
    </source>
</evidence>
<dbReference type="SUPFAM" id="SSF48050">
    <property type="entry name" value="Hemocyanin, N-terminal domain"/>
    <property type="match status" value="1"/>
</dbReference>
<evidence type="ECO:0000256" key="6">
    <source>
        <dbReference type="ARBA" id="ARBA00022525"/>
    </source>
</evidence>
<dbReference type="InterPro" id="IPR005203">
    <property type="entry name" value="Hemocyanin_C"/>
</dbReference>
<evidence type="ECO:0000313" key="14">
    <source>
        <dbReference type="Proteomes" id="UP000827092"/>
    </source>
</evidence>
<dbReference type="PROSITE" id="PS00209">
    <property type="entry name" value="HEMOCYANIN_1"/>
    <property type="match status" value="1"/>
</dbReference>
<dbReference type="SUPFAM" id="SSF48056">
    <property type="entry name" value="Di-copper centre-containing domain"/>
    <property type="match status" value="1"/>
</dbReference>
<dbReference type="PANTHER" id="PTHR11511:SF5">
    <property type="entry name" value="FAT-BODY PROTEIN 1-RELATED"/>
    <property type="match status" value="1"/>
</dbReference>
<comment type="subcellular location">
    <subcellularLocation>
        <location evidence="2">Secreted</location>
        <location evidence="2">Extracellular space</location>
    </subcellularLocation>
</comment>
<dbReference type="Pfam" id="PF00372">
    <property type="entry name" value="Hemocyanin_M"/>
    <property type="match status" value="1"/>
</dbReference>
<dbReference type="GO" id="GO:0005576">
    <property type="term" value="C:extracellular region"/>
    <property type="evidence" value="ECO:0007669"/>
    <property type="project" value="UniProtKB-SubCell"/>
</dbReference>
<dbReference type="InterPro" id="IPR002227">
    <property type="entry name" value="Tyrosinase_Cu-bd"/>
</dbReference>
<organism evidence="13 14">
    <name type="scientific">Oedothorax gibbosus</name>
    <dbReference type="NCBI Taxonomy" id="931172"/>
    <lineage>
        <taxon>Eukaryota</taxon>
        <taxon>Metazoa</taxon>
        <taxon>Ecdysozoa</taxon>
        <taxon>Arthropoda</taxon>
        <taxon>Chelicerata</taxon>
        <taxon>Arachnida</taxon>
        <taxon>Araneae</taxon>
        <taxon>Araneomorphae</taxon>
        <taxon>Entelegynae</taxon>
        <taxon>Araneoidea</taxon>
        <taxon>Linyphiidae</taxon>
        <taxon>Erigoninae</taxon>
        <taxon>Oedothorax</taxon>
    </lineage>
</organism>
<feature type="domain" description="Tyrosinase copper-binding" evidence="12">
    <location>
        <begin position="353"/>
        <end position="364"/>
    </location>
</feature>
<dbReference type="AlphaFoldDB" id="A0AAV6TWV6"/>
<evidence type="ECO:0000256" key="5">
    <source>
        <dbReference type="ARBA" id="ARBA00022448"/>
    </source>
</evidence>
<evidence type="ECO:0000259" key="12">
    <source>
        <dbReference type="PROSITE" id="PS00498"/>
    </source>
</evidence>